<comment type="similarity">
    <text evidence="2 10">Belongs to the disproportionating enzyme family.</text>
</comment>
<dbReference type="InterPro" id="IPR003385">
    <property type="entry name" value="Glyco_hydro_77"/>
</dbReference>
<keyword evidence="7 10" id="KW-0119">Carbohydrate metabolism</keyword>
<evidence type="ECO:0000256" key="7">
    <source>
        <dbReference type="ARBA" id="ARBA00023277"/>
    </source>
</evidence>
<comment type="catalytic activity">
    <reaction evidence="1 10">
        <text>Transfers a segment of a (1-&gt;4)-alpha-D-glucan to a new position in an acceptor, which may be glucose or a (1-&gt;4)-alpha-D-glucan.</text>
        <dbReference type="EC" id="2.4.1.25"/>
    </reaction>
</comment>
<dbReference type="InterPro" id="IPR017853">
    <property type="entry name" value="GH"/>
</dbReference>
<evidence type="ECO:0000256" key="9">
    <source>
        <dbReference type="ARBA" id="ARBA00031501"/>
    </source>
</evidence>
<dbReference type="NCBIfam" id="TIGR00217">
    <property type="entry name" value="malQ"/>
    <property type="match status" value="1"/>
</dbReference>
<evidence type="ECO:0000256" key="6">
    <source>
        <dbReference type="ARBA" id="ARBA00022679"/>
    </source>
</evidence>
<evidence type="ECO:0000256" key="4">
    <source>
        <dbReference type="ARBA" id="ARBA00020295"/>
    </source>
</evidence>
<dbReference type="EMBL" id="JBHRTP010000069">
    <property type="protein sequence ID" value="MFC3110119.1"/>
    <property type="molecule type" value="Genomic_DNA"/>
</dbReference>
<dbReference type="RefSeq" id="WP_390327543.1">
    <property type="nucleotide sequence ID" value="NZ_JBHRTP010000069.1"/>
</dbReference>
<comment type="caution">
    <text evidence="11">The sequence shown here is derived from an EMBL/GenBank/DDBJ whole genome shotgun (WGS) entry which is preliminary data.</text>
</comment>
<dbReference type="EC" id="2.4.1.25" evidence="3 10"/>
<dbReference type="Gene3D" id="3.20.20.80">
    <property type="entry name" value="Glycosidases"/>
    <property type="match status" value="1"/>
</dbReference>
<gene>
    <name evidence="11" type="primary">malQ</name>
    <name evidence="11" type="ORF">ACFOFO_19495</name>
</gene>
<evidence type="ECO:0000256" key="2">
    <source>
        <dbReference type="ARBA" id="ARBA00005684"/>
    </source>
</evidence>
<reference evidence="12" key="1">
    <citation type="journal article" date="2019" name="Int. J. Syst. Evol. Microbiol.">
        <title>The Global Catalogue of Microorganisms (GCM) 10K type strain sequencing project: providing services to taxonomists for standard genome sequencing and annotation.</title>
        <authorList>
            <consortium name="The Broad Institute Genomics Platform"/>
            <consortium name="The Broad Institute Genome Sequencing Center for Infectious Disease"/>
            <person name="Wu L."/>
            <person name="Ma J."/>
        </authorList>
    </citation>
    <scope>NUCLEOTIDE SEQUENCE [LARGE SCALE GENOMIC DNA]</scope>
    <source>
        <strain evidence="12">KCTC 42986</strain>
    </source>
</reference>
<evidence type="ECO:0000256" key="1">
    <source>
        <dbReference type="ARBA" id="ARBA00000439"/>
    </source>
</evidence>
<evidence type="ECO:0000313" key="12">
    <source>
        <dbReference type="Proteomes" id="UP001595530"/>
    </source>
</evidence>
<evidence type="ECO:0000256" key="5">
    <source>
        <dbReference type="ARBA" id="ARBA00022676"/>
    </source>
</evidence>
<accession>A0ABV7F545</accession>
<evidence type="ECO:0000313" key="11">
    <source>
        <dbReference type="EMBL" id="MFC3110119.1"/>
    </source>
</evidence>
<dbReference type="GO" id="GO:0004134">
    <property type="term" value="F:4-alpha-glucanotransferase activity"/>
    <property type="evidence" value="ECO:0007669"/>
    <property type="project" value="UniProtKB-EC"/>
</dbReference>
<evidence type="ECO:0000256" key="8">
    <source>
        <dbReference type="ARBA" id="ARBA00031423"/>
    </source>
</evidence>
<keyword evidence="6 10" id="KW-0808">Transferase</keyword>
<evidence type="ECO:0000256" key="3">
    <source>
        <dbReference type="ARBA" id="ARBA00012560"/>
    </source>
</evidence>
<name>A0ABV7F545_9BURK</name>
<dbReference type="PANTHER" id="PTHR32438">
    <property type="entry name" value="4-ALPHA-GLUCANOTRANSFERASE DPE1, CHLOROPLASTIC/AMYLOPLASTIC"/>
    <property type="match status" value="1"/>
</dbReference>
<proteinExistence type="inferred from homology"/>
<dbReference type="Proteomes" id="UP001595530">
    <property type="component" value="Unassembled WGS sequence"/>
</dbReference>
<sequence length="733" mass="78349">MNPANERANTQEDILQLAEAAGIATIWSDAYGLPRQVSPPALAAILAALGLPCDSAAQCRDSKARLAAEQTAGNLPPMLTAQAGQPIRLPQQAGLHGRYYRIEFESGASSKGRLAADSGLPLALQPIDVCGYHRLLVGRQSVLLAVAPARCFGIADALTGNTDATREADVTAHLWGLAVQLYGLRRQGDGGLGDFTTLAKLACDAAQHGAAALAISPIHAMFSADPSRYSPYSPSSRLFLNALHIDPASALGDHALTDGNAATTELQRLEHMPLIDWPAAAGARLSLLRQAYTRLLESGVSHEFETFCRQGGSALQDHARYEALQEWLPRQANCGAPESTGDWRHWPLEYRDPRSPAVTAFAQRYPEQIGFHLFLQWHAARGLISAQRAARAAGMPIGLITDLAIGADRGGSQAWSRQGEIIDALAVGAPPDFLNTVGQNWGLGAYSPLALHASGFHAYIEMLRACFAHAGGVRIDHVLGLERLWLVPEGASAAEGAYLRYPMVDMLRLIALESWRYRAIVIGENLGTVPAGFDERLAQANLLGICVLWFQRDQLQFLAPKAWSAAAIATTTTHDLPTVAGWWSENDIDWRAGLGLLEAGRSDADERAARAQERDALWQALTKSTCASGAMPPPSATAAPVDAALAFVGSTPAPLVLIPMEDMLGLPEQPNLPGNIGSHPNWRRRLPLNVEQLLHEPAVLARLARLKQARAAAASASASATAPAVLTSDKDRA</sequence>
<keyword evidence="5 10" id="KW-0328">Glycosyltransferase</keyword>
<evidence type="ECO:0000256" key="10">
    <source>
        <dbReference type="RuleBase" id="RU361207"/>
    </source>
</evidence>
<keyword evidence="12" id="KW-1185">Reference proteome</keyword>
<dbReference type="PANTHER" id="PTHR32438:SF5">
    <property type="entry name" value="4-ALPHA-GLUCANOTRANSFERASE DPE1, CHLOROPLASTIC_AMYLOPLASTIC"/>
    <property type="match status" value="1"/>
</dbReference>
<dbReference type="Pfam" id="PF02446">
    <property type="entry name" value="Glyco_hydro_77"/>
    <property type="match status" value="1"/>
</dbReference>
<protein>
    <recommendedName>
        <fullName evidence="4 10">4-alpha-glucanotransferase</fullName>
        <ecNumber evidence="3 10">2.4.1.25</ecNumber>
    </recommendedName>
    <alternativeName>
        <fullName evidence="8 10">Amylomaltase</fullName>
    </alternativeName>
    <alternativeName>
        <fullName evidence="9 10">Disproportionating enzyme</fullName>
    </alternativeName>
</protein>
<dbReference type="SUPFAM" id="SSF51445">
    <property type="entry name" value="(Trans)glycosidases"/>
    <property type="match status" value="1"/>
</dbReference>
<organism evidence="11 12">
    <name type="scientific">Undibacterium arcticum</name>
    <dbReference type="NCBI Taxonomy" id="1762892"/>
    <lineage>
        <taxon>Bacteria</taxon>
        <taxon>Pseudomonadati</taxon>
        <taxon>Pseudomonadota</taxon>
        <taxon>Betaproteobacteria</taxon>
        <taxon>Burkholderiales</taxon>
        <taxon>Oxalobacteraceae</taxon>
        <taxon>Undibacterium</taxon>
    </lineage>
</organism>